<dbReference type="PANTHER" id="PTHR48462">
    <property type="entry name" value="PROTEIN, PUTATIVE-RELATED"/>
    <property type="match status" value="1"/>
</dbReference>
<accession>A0A699IBZ6</accession>
<dbReference type="InterPro" id="IPR025724">
    <property type="entry name" value="GAG-pre-integrase_dom"/>
</dbReference>
<feature type="domain" description="GAG-pre-integrase" evidence="1">
    <location>
        <begin position="87"/>
        <end position="131"/>
    </location>
</feature>
<dbReference type="PANTHER" id="PTHR48462:SF1">
    <property type="entry name" value="PROTEIN, PUTATIVE-RELATED"/>
    <property type="match status" value="1"/>
</dbReference>
<proteinExistence type="predicted"/>
<name>A0A699IBZ6_TANCI</name>
<dbReference type="AlphaFoldDB" id="A0A699IBZ6"/>
<dbReference type="EMBL" id="BKCJ010289744">
    <property type="protein sequence ID" value="GEZ52638.1"/>
    <property type="molecule type" value="Genomic_DNA"/>
</dbReference>
<evidence type="ECO:0000313" key="2">
    <source>
        <dbReference type="EMBL" id="GEZ52638.1"/>
    </source>
</evidence>
<comment type="caution">
    <text evidence="2">The sequence shown here is derived from an EMBL/GenBank/DDBJ whole genome shotgun (WGS) entry which is preliminary data.</text>
</comment>
<gene>
    <name evidence="2" type="ORF">Tci_524611</name>
</gene>
<dbReference type="Pfam" id="PF13976">
    <property type="entry name" value="gag_pre-integrs"/>
    <property type="match status" value="1"/>
</dbReference>
<sequence length="506" mass="55625">MGHQVQLVPATVITAVPPGSLGSAVIPEQATILPHAFAAGTLYDITTGAWNMDTDFMTRRVLLLCDSMGDLYPITAPSPIPHAFLVSHHTCHQRLGHRGSEVLRRLVSHKFISCNKEKPLVLCHACQLGKHVRLLFASFDTVVTSCFDIIHSNVWTSLILSLSGVKLLGGSDSADFDFSSELVMMRVAKSIELMDVVSKINDPQCDLLLLRACAGISKLYFAMRTCSPRVFERAQHSFDTALRSALERIVIASGPGFGDWQWRLSTLPFALREGGGGWVVPISGLGHTINSMTYRCVLCYRLGVPLFSVLKSCSSCSKVFAEDIYGDHVVSCVGIVGIKHQHNIVRDTLVDICFRSKISAGKEVNIRLGGGRDKSVRPADMLFYSWDEGLDVCVDLTDIGYGLLPFSFSSFGKLEKDAVTLLKRIRRFFVTQDIRARAAVYIFNRIGFAIARGVGAQIAQVQFDEALRASLEKIVIASGSGFGDWQGRLITLPIHWVVLASFQQET</sequence>
<organism evidence="2">
    <name type="scientific">Tanacetum cinerariifolium</name>
    <name type="common">Dalmatian daisy</name>
    <name type="synonym">Chrysanthemum cinerariifolium</name>
    <dbReference type="NCBI Taxonomy" id="118510"/>
    <lineage>
        <taxon>Eukaryota</taxon>
        <taxon>Viridiplantae</taxon>
        <taxon>Streptophyta</taxon>
        <taxon>Embryophyta</taxon>
        <taxon>Tracheophyta</taxon>
        <taxon>Spermatophyta</taxon>
        <taxon>Magnoliopsida</taxon>
        <taxon>eudicotyledons</taxon>
        <taxon>Gunneridae</taxon>
        <taxon>Pentapetalae</taxon>
        <taxon>asterids</taxon>
        <taxon>campanulids</taxon>
        <taxon>Asterales</taxon>
        <taxon>Asteraceae</taxon>
        <taxon>Asteroideae</taxon>
        <taxon>Anthemideae</taxon>
        <taxon>Anthemidinae</taxon>
        <taxon>Tanacetum</taxon>
    </lineage>
</organism>
<reference evidence="2" key="1">
    <citation type="journal article" date="2019" name="Sci. Rep.">
        <title>Draft genome of Tanacetum cinerariifolium, the natural source of mosquito coil.</title>
        <authorList>
            <person name="Yamashiro T."/>
            <person name="Shiraishi A."/>
            <person name="Satake H."/>
            <person name="Nakayama K."/>
        </authorList>
    </citation>
    <scope>NUCLEOTIDE SEQUENCE</scope>
</reference>
<evidence type="ECO:0000259" key="1">
    <source>
        <dbReference type="Pfam" id="PF13976"/>
    </source>
</evidence>
<protein>
    <submittedName>
        <fullName evidence="2">Ribonuclease H-like domain-containing protein</fullName>
    </submittedName>
</protein>